<evidence type="ECO:0000256" key="14">
    <source>
        <dbReference type="PIRSR" id="PIRSR001365-1"/>
    </source>
</evidence>
<dbReference type="Pfam" id="PF00701">
    <property type="entry name" value="DHDPS"/>
    <property type="match status" value="1"/>
</dbReference>
<dbReference type="GO" id="GO:0019877">
    <property type="term" value="P:diaminopimelate biosynthetic process"/>
    <property type="evidence" value="ECO:0007669"/>
    <property type="project" value="UniProtKB-UniRule"/>
</dbReference>
<evidence type="ECO:0000256" key="10">
    <source>
        <dbReference type="ARBA" id="ARBA00023270"/>
    </source>
</evidence>
<comment type="caution">
    <text evidence="12">Was originally thought to be a dihydrodipicolinate synthase (DHDPS), catalyzing the condensation of (S)-aspartate-beta-semialdehyde [(S)-ASA] and pyruvate to dihydrodipicolinate (DHDP). However, it was shown in E.coli that the product of the enzymatic reaction is not dihydrodipicolinate but in fact (4S)-4-hydroxy-2,3,4,5-tetrahydro-(2S)-dipicolinic acid (HTPA), and that the consecutive dehydration reaction leading to DHDP is not spontaneous but catalyzed by DapB.</text>
</comment>
<feature type="active site" description="Proton donor/acceptor" evidence="12 14">
    <location>
        <position position="134"/>
    </location>
</feature>
<comment type="pathway">
    <text evidence="2 12">Amino-acid biosynthesis; L-lysine biosynthesis via DAP pathway; (S)-tetrahydrodipicolinate from L-aspartate: step 3/4.</text>
</comment>
<evidence type="ECO:0000256" key="6">
    <source>
        <dbReference type="ARBA" id="ARBA00022605"/>
    </source>
</evidence>
<dbReference type="RefSeq" id="WP_183277126.1">
    <property type="nucleotide sequence ID" value="NZ_BLZR01000001.1"/>
</dbReference>
<keyword evidence="8 12" id="KW-0457">Lysine biosynthesis</keyword>
<comment type="subcellular location">
    <subcellularLocation>
        <location evidence="12">Cytoplasm</location>
    </subcellularLocation>
</comment>
<evidence type="ECO:0000256" key="9">
    <source>
        <dbReference type="ARBA" id="ARBA00023239"/>
    </source>
</evidence>
<keyword evidence="17" id="KW-1185">Reference proteome</keyword>
<dbReference type="InterPro" id="IPR013785">
    <property type="entry name" value="Aldolase_TIM"/>
</dbReference>
<comment type="similarity">
    <text evidence="3 12 13">Belongs to the DapA family.</text>
</comment>
<evidence type="ECO:0000256" key="5">
    <source>
        <dbReference type="ARBA" id="ARBA00022490"/>
    </source>
</evidence>
<dbReference type="NCBIfam" id="TIGR00674">
    <property type="entry name" value="dapA"/>
    <property type="match status" value="1"/>
</dbReference>
<gene>
    <name evidence="12" type="primary">dapA</name>
    <name evidence="16" type="ORF">bsdtw1_01720</name>
</gene>
<sequence length="298" mass="32267">MKIKGIITAMVTPFDENQEINSKATKQLINKLISSGVDGIFILGTNGEFHMLSEDEKVAFAKIVIDEVDKRVPVYVGTGGNSTCEVIALSKKMEAIGADALSVITPYFLVPTQEEVIIHYKSVAESVKIPIILYNIPKNTGMNLEVSTVAELAKVKNINGIKDSSGKLENIKNYIEATKDQDFCVLSGSDSLILKSLQLGATGAIAATSNLLTELDVSIYKNFLTGDMDTAEKAQKDLEVLRTTLKLGTVPSILKKSVELSGIPVGPARLPVTEPNPEVVEKIKEMLNYYGISCNSNQ</sequence>
<dbReference type="Proteomes" id="UP000580568">
    <property type="component" value="Unassembled WGS sequence"/>
</dbReference>
<evidence type="ECO:0000256" key="13">
    <source>
        <dbReference type="PIRNR" id="PIRNR001365"/>
    </source>
</evidence>
<keyword evidence="10 12" id="KW-0704">Schiff base</keyword>
<dbReference type="PANTHER" id="PTHR12128">
    <property type="entry name" value="DIHYDRODIPICOLINATE SYNTHASE"/>
    <property type="match status" value="1"/>
</dbReference>
<dbReference type="SUPFAM" id="SSF51569">
    <property type="entry name" value="Aldolase"/>
    <property type="match status" value="1"/>
</dbReference>
<dbReference type="InterPro" id="IPR002220">
    <property type="entry name" value="DapA-like"/>
</dbReference>
<comment type="subunit">
    <text evidence="12">Homotetramer; dimer of dimers.</text>
</comment>
<accession>A0A6V8SL86</accession>
<feature type="binding site" evidence="12 15">
    <location>
        <position position="205"/>
    </location>
    <ligand>
        <name>pyruvate</name>
        <dbReference type="ChEBI" id="CHEBI:15361"/>
    </ligand>
</feature>
<dbReference type="InterPro" id="IPR005263">
    <property type="entry name" value="DapA"/>
</dbReference>
<keyword evidence="5 12" id="KW-0963">Cytoplasm</keyword>
<comment type="catalytic activity">
    <reaction evidence="11 12">
        <text>L-aspartate 4-semialdehyde + pyruvate = (2S,4S)-4-hydroxy-2,3,4,5-tetrahydrodipicolinate + H2O + H(+)</text>
        <dbReference type="Rhea" id="RHEA:34171"/>
        <dbReference type="ChEBI" id="CHEBI:15361"/>
        <dbReference type="ChEBI" id="CHEBI:15377"/>
        <dbReference type="ChEBI" id="CHEBI:15378"/>
        <dbReference type="ChEBI" id="CHEBI:67139"/>
        <dbReference type="ChEBI" id="CHEBI:537519"/>
        <dbReference type="EC" id="4.3.3.7"/>
    </reaction>
</comment>
<dbReference type="EC" id="4.3.3.7" evidence="4 12"/>
<evidence type="ECO:0000256" key="15">
    <source>
        <dbReference type="PIRSR" id="PIRSR001365-2"/>
    </source>
</evidence>
<evidence type="ECO:0000256" key="8">
    <source>
        <dbReference type="ARBA" id="ARBA00023154"/>
    </source>
</evidence>
<dbReference type="GO" id="GO:0009089">
    <property type="term" value="P:lysine biosynthetic process via diaminopimelate"/>
    <property type="evidence" value="ECO:0007669"/>
    <property type="project" value="UniProtKB-UniRule"/>
</dbReference>
<dbReference type="HAMAP" id="MF_00418">
    <property type="entry name" value="DapA"/>
    <property type="match status" value="1"/>
</dbReference>
<evidence type="ECO:0000256" key="11">
    <source>
        <dbReference type="ARBA" id="ARBA00047836"/>
    </source>
</evidence>
<dbReference type="GO" id="GO:0005737">
    <property type="term" value="C:cytoplasm"/>
    <property type="evidence" value="ECO:0007669"/>
    <property type="project" value="UniProtKB-SubCell"/>
</dbReference>
<evidence type="ECO:0000256" key="3">
    <source>
        <dbReference type="ARBA" id="ARBA00007592"/>
    </source>
</evidence>
<protein>
    <recommendedName>
        <fullName evidence="4 12">4-hydroxy-tetrahydrodipicolinate synthase</fullName>
        <shortName evidence="12">HTPA synthase</shortName>
        <ecNumber evidence="4 12">4.3.3.7</ecNumber>
    </recommendedName>
</protein>
<dbReference type="PROSITE" id="PS00666">
    <property type="entry name" value="DHDPS_2"/>
    <property type="match status" value="1"/>
</dbReference>
<dbReference type="PRINTS" id="PR00146">
    <property type="entry name" value="DHPICSNTHASE"/>
</dbReference>
<feature type="active site" description="Schiff-base intermediate with substrate" evidence="12 14">
    <location>
        <position position="162"/>
    </location>
</feature>
<evidence type="ECO:0000256" key="2">
    <source>
        <dbReference type="ARBA" id="ARBA00005120"/>
    </source>
</evidence>
<evidence type="ECO:0000313" key="17">
    <source>
        <dbReference type="Proteomes" id="UP000580568"/>
    </source>
</evidence>
<keyword evidence="7 12" id="KW-0220">Diaminopimelate biosynthesis</keyword>
<reference evidence="16 17" key="1">
    <citation type="submission" date="2020-07" db="EMBL/GenBank/DDBJ databases">
        <title>A new beta-1,3-glucan-decomposing anaerobic bacterium isolated from anoxic soil subjected to biological soil disinfestation.</title>
        <authorList>
            <person name="Ueki A."/>
            <person name="Tonouchi A."/>
        </authorList>
    </citation>
    <scope>NUCLEOTIDE SEQUENCE [LARGE SCALE GENOMIC DNA]</scope>
    <source>
        <strain evidence="16 17">TW1</strain>
    </source>
</reference>
<dbReference type="PANTHER" id="PTHR12128:SF66">
    <property type="entry name" value="4-HYDROXY-2-OXOGLUTARATE ALDOLASE, MITOCHONDRIAL"/>
    <property type="match status" value="1"/>
</dbReference>
<comment type="caution">
    <text evidence="16">The sequence shown here is derived from an EMBL/GenBank/DDBJ whole genome shotgun (WGS) entry which is preliminary data.</text>
</comment>
<keyword evidence="6 12" id="KW-0028">Amino-acid biosynthesis</keyword>
<dbReference type="GO" id="GO:0008840">
    <property type="term" value="F:4-hydroxy-tetrahydrodipicolinate synthase activity"/>
    <property type="evidence" value="ECO:0007669"/>
    <property type="project" value="UniProtKB-UniRule"/>
</dbReference>
<name>A0A6V8SL86_9CLOT</name>
<dbReference type="UniPathway" id="UPA00034">
    <property type="reaction ID" value="UER00017"/>
</dbReference>
<dbReference type="InterPro" id="IPR020625">
    <property type="entry name" value="Schiff_base-form_aldolases_AS"/>
</dbReference>
<dbReference type="SMART" id="SM01130">
    <property type="entry name" value="DHDPS"/>
    <property type="match status" value="1"/>
</dbReference>
<feature type="site" description="Part of a proton relay during catalysis" evidence="12">
    <location>
        <position position="45"/>
    </location>
</feature>
<dbReference type="PIRSF" id="PIRSF001365">
    <property type="entry name" value="DHDPS"/>
    <property type="match status" value="1"/>
</dbReference>
<organism evidence="16 17">
    <name type="scientific">Clostridium fungisolvens</name>
    <dbReference type="NCBI Taxonomy" id="1604897"/>
    <lineage>
        <taxon>Bacteria</taxon>
        <taxon>Bacillati</taxon>
        <taxon>Bacillota</taxon>
        <taxon>Clostridia</taxon>
        <taxon>Eubacteriales</taxon>
        <taxon>Clostridiaceae</taxon>
        <taxon>Clostridium</taxon>
    </lineage>
</organism>
<evidence type="ECO:0000256" key="7">
    <source>
        <dbReference type="ARBA" id="ARBA00022915"/>
    </source>
</evidence>
<dbReference type="Gene3D" id="3.20.20.70">
    <property type="entry name" value="Aldolase class I"/>
    <property type="match status" value="1"/>
</dbReference>
<dbReference type="EMBL" id="BLZR01000001">
    <property type="protein sequence ID" value="GFP75633.1"/>
    <property type="molecule type" value="Genomic_DNA"/>
</dbReference>
<evidence type="ECO:0000256" key="12">
    <source>
        <dbReference type="HAMAP-Rule" id="MF_00418"/>
    </source>
</evidence>
<evidence type="ECO:0000256" key="4">
    <source>
        <dbReference type="ARBA" id="ARBA00012086"/>
    </source>
</evidence>
<evidence type="ECO:0000256" key="1">
    <source>
        <dbReference type="ARBA" id="ARBA00003294"/>
    </source>
</evidence>
<keyword evidence="9 12" id="KW-0456">Lyase</keyword>
<proteinExistence type="inferred from homology"/>
<dbReference type="CDD" id="cd00408">
    <property type="entry name" value="DHDPS-like"/>
    <property type="match status" value="1"/>
</dbReference>
<dbReference type="AlphaFoldDB" id="A0A6V8SL86"/>
<comment type="function">
    <text evidence="1 12">Catalyzes the condensation of (S)-aspartate-beta-semialdehyde [(S)-ASA] and pyruvate to 4-hydroxy-tetrahydrodipicolinate (HTPA).</text>
</comment>
<comment type="caution">
    <text evidence="12">Lacks conserved residue(s) required for the propagation of feature annotation.</text>
</comment>
<evidence type="ECO:0000313" key="16">
    <source>
        <dbReference type="EMBL" id="GFP75633.1"/>
    </source>
</evidence>